<dbReference type="STRING" id="1777137.AWB76_04942"/>
<dbReference type="GO" id="GO:0003677">
    <property type="term" value="F:DNA binding"/>
    <property type="evidence" value="ECO:0007669"/>
    <property type="project" value="InterPro"/>
</dbReference>
<keyword evidence="1" id="KW-0233">DNA recombination</keyword>
<evidence type="ECO:0000313" key="2">
    <source>
        <dbReference type="EMBL" id="SAK75633.1"/>
    </source>
</evidence>
<sequence length="519" mass="57336">MNKNNLGSLPVAAGYLVAVPAVVTAKQGYRFDPHEDTWVLRELTHEIWLRFSKMPPLQSDFKAALKTVLVWYAENHSVGYVKSQYNCIRHLFLHKTKIHGMPIAEITSVDILNYRAHIGKASEWRLAALSGFLRRWHGLGYLGISNDAVALLNQLRLKGATSGVAVATMDPIRGPFTALEHEALQYALNAAYARNEVTLREYILCWMFFALGMRPTQYARLKVCDVVRLHSRDGSSCYSVRIPRAKQKGAGNARSQFKDRLLTPQIGKLVFDFARQVQARFTGIIDDATQAPLFSDERFARGANADLYHLQADDLGRRLTAIMSRLNVISERTGKPLKIHAKRFRSTIGTRAAEEGHGELVIAELLDHSNTANVGVCVRSTPAIVERIDRALAMQLAPLAQAFAGTLINGPSEASRRESETNQIRAPGIVGKFDAISSCGKDGFCGFLKPIACYSCSNFEPWLDGPHEQVLAHLLGERERLMDAGDMRIAAINDRAILAVAEVIRRCAAAQAKASSVCG</sequence>
<keyword evidence="3" id="KW-1185">Reference proteome</keyword>
<proteinExistence type="predicted"/>
<dbReference type="AlphaFoldDB" id="A0A158BZZ1"/>
<gene>
    <name evidence="2" type="ORF">AWB76_04942</name>
</gene>
<dbReference type="GO" id="GO:0015074">
    <property type="term" value="P:DNA integration"/>
    <property type="evidence" value="ECO:0007669"/>
    <property type="project" value="InterPro"/>
</dbReference>
<dbReference type="NCBIfam" id="NF041502">
    <property type="entry name" value="integrase_1"/>
    <property type="match status" value="1"/>
</dbReference>
<dbReference type="InterPro" id="IPR013762">
    <property type="entry name" value="Integrase-like_cat_sf"/>
</dbReference>
<name>A0A158BZZ1_9BURK</name>
<organism evidence="2 3">
    <name type="scientific">Caballeronia temeraria</name>
    <dbReference type="NCBI Taxonomy" id="1777137"/>
    <lineage>
        <taxon>Bacteria</taxon>
        <taxon>Pseudomonadati</taxon>
        <taxon>Pseudomonadota</taxon>
        <taxon>Betaproteobacteria</taxon>
        <taxon>Burkholderiales</taxon>
        <taxon>Burkholderiaceae</taxon>
        <taxon>Caballeronia</taxon>
    </lineage>
</organism>
<reference evidence="3" key="1">
    <citation type="submission" date="2016-01" db="EMBL/GenBank/DDBJ databases">
        <authorList>
            <person name="Peeters Charlotte."/>
        </authorList>
    </citation>
    <scope>NUCLEOTIDE SEQUENCE [LARGE SCALE GENOMIC DNA]</scope>
</reference>
<dbReference type="GO" id="GO:0006310">
    <property type="term" value="P:DNA recombination"/>
    <property type="evidence" value="ECO:0007669"/>
    <property type="project" value="UniProtKB-KW"/>
</dbReference>
<evidence type="ECO:0000313" key="3">
    <source>
        <dbReference type="Proteomes" id="UP000054624"/>
    </source>
</evidence>
<accession>A0A158BZZ1</accession>
<dbReference type="InterPro" id="IPR048120">
    <property type="entry name" value="Integrase-like"/>
</dbReference>
<dbReference type="EMBL" id="FCOI02000018">
    <property type="protein sequence ID" value="SAK75633.1"/>
    <property type="molecule type" value="Genomic_DNA"/>
</dbReference>
<evidence type="ECO:0008006" key="4">
    <source>
        <dbReference type="Google" id="ProtNLM"/>
    </source>
</evidence>
<dbReference type="Proteomes" id="UP000054624">
    <property type="component" value="Unassembled WGS sequence"/>
</dbReference>
<dbReference type="Gene3D" id="1.10.443.10">
    <property type="entry name" value="Intergrase catalytic core"/>
    <property type="match status" value="1"/>
</dbReference>
<dbReference type="RefSeq" id="WP_063936388.1">
    <property type="nucleotide sequence ID" value="NZ_FCOI02000018.1"/>
</dbReference>
<protein>
    <recommendedName>
        <fullName evidence="4">Phage integrase</fullName>
    </recommendedName>
</protein>
<evidence type="ECO:0000256" key="1">
    <source>
        <dbReference type="ARBA" id="ARBA00023172"/>
    </source>
</evidence>
<dbReference type="SUPFAM" id="SSF56349">
    <property type="entry name" value="DNA breaking-rejoining enzymes"/>
    <property type="match status" value="1"/>
</dbReference>
<dbReference type="InterPro" id="IPR011010">
    <property type="entry name" value="DNA_brk_join_enz"/>
</dbReference>